<dbReference type="EMBL" id="JAAABI010000001">
    <property type="protein sequence ID" value="NAY90961.1"/>
    <property type="molecule type" value="Genomic_DNA"/>
</dbReference>
<organism evidence="2 3">
    <name type="scientific">Flagellimonas ochracea</name>
    <dbReference type="NCBI Taxonomy" id="2696472"/>
    <lineage>
        <taxon>Bacteria</taxon>
        <taxon>Pseudomonadati</taxon>
        <taxon>Bacteroidota</taxon>
        <taxon>Flavobacteriia</taxon>
        <taxon>Flavobacteriales</taxon>
        <taxon>Flavobacteriaceae</taxon>
        <taxon>Flagellimonas</taxon>
    </lineage>
</organism>
<name>A0A964TCG5_9FLAO</name>
<proteinExistence type="predicted"/>
<sequence length="55" mass="6094">MDVIKEIIQNSAIGPLSKGYQNLVLSLFMSIVFTLAIMFVVLLVHGYSGNIQFGY</sequence>
<reference evidence="2" key="1">
    <citation type="submission" date="2020-01" db="EMBL/GenBank/DDBJ databases">
        <title>Muricauda ochracea sp. nov., isolated from a tidal flat of Garorim bay in Korea.</title>
        <authorList>
            <person name="Kim D."/>
            <person name="Yoo Y."/>
            <person name="Kim J.-J."/>
        </authorList>
    </citation>
    <scope>NUCLEOTIDE SEQUENCE</scope>
    <source>
        <strain evidence="2">JGD-17</strain>
    </source>
</reference>
<dbReference type="Proteomes" id="UP000667650">
    <property type="component" value="Unassembled WGS sequence"/>
</dbReference>
<keyword evidence="1" id="KW-1133">Transmembrane helix</keyword>
<evidence type="ECO:0000256" key="1">
    <source>
        <dbReference type="SAM" id="Phobius"/>
    </source>
</evidence>
<comment type="caution">
    <text evidence="2">The sequence shown here is derived from an EMBL/GenBank/DDBJ whole genome shotgun (WGS) entry which is preliminary data.</text>
</comment>
<gene>
    <name evidence="2" type="ORF">GTQ34_03430</name>
</gene>
<evidence type="ECO:0000313" key="2">
    <source>
        <dbReference type="EMBL" id="NAY90961.1"/>
    </source>
</evidence>
<accession>A0A964TCG5</accession>
<evidence type="ECO:0000313" key="3">
    <source>
        <dbReference type="Proteomes" id="UP000667650"/>
    </source>
</evidence>
<dbReference type="RefSeq" id="WP_166522352.1">
    <property type="nucleotide sequence ID" value="NZ_JAAABI010000001.1"/>
</dbReference>
<keyword evidence="1" id="KW-0472">Membrane</keyword>
<protein>
    <submittedName>
        <fullName evidence="2">Uncharacterized protein</fullName>
    </submittedName>
</protein>
<feature type="transmembrane region" description="Helical" evidence="1">
    <location>
        <begin position="23"/>
        <end position="44"/>
    </location>
</feature>
<keyword evidence="1" id="KW-0812">Transmembrane</keyword>
<dbReference type="AlphaFoldDB" id="A0A964TCG5"/>
<keyword evidence="3" id="KW-1185">Reference proteome</keyword>